<evidence type="ECO:0000313" key="1">
    <source>
        <dbReference type="EMBL" id="JAD31131.1"/>
    </source>
</evidence>
<name>A0A0A8YX51_ARUDO</name>
<sequence length="31" mass="3661">MQSTSIPSPLEQRDLELRRECVGFSGWLRLR</sequence>
<protein>
    <submittedName>
        <fullName evidence="1">Uncharacterized protein</fullName>
    </submittedName>
</protein>
<dbReference type="AlphaFoldDB" id="A0A0A8YX51"/>
<reference evidence="1" key="2">
    <citation type="journal article" date="2015" name="Data Brief">
        <title>Shoot transcriptome of the giant reed, Arundo donax.</title>
        <authorList>
            <person name="Barrero R.A."/>
            <person name="Guerrero F.D."/>
            <person name="Moolhuijzen P."/>
            <person name="Goolsby J.A."/>
            <person name="Tidwell J."/>
            <person name="Bellgard S.E."/>
            <person name="Bellgard M.I."/>
        </authorList>
    </citation>
    <scope>NUCLEOTIDE SEQUENCE</scope>
    <source>
        <tissue evidence="1">Shoot tissue taken approximately 20 cm above the soil surface</tissue>
    </source>
</reference>
<proteinExistence type="predicted"/>
<reference evidence="1" key="1">
    <citation type="submission" date="2014-09" db="EMBL/GenBank/DDBJ databases">
        <authorList>
            <person name="Magalhaes I.L.F."/>
            <person name="Oliveira U."/>
            <person name="Santos F.R."/>
            <person name="Vidigal T.H.D.A."/>
            <person name="Brescovit A.D."/>
            <person name="Santos A.J."/>
        </authorList>
    </citation>
    <scope>NUCLEOTIDE SEQUENCE</scope>
    <source>
        <tissue evidence="1">Shoot tissue taken approximately 20 cm above the soil surface</tissue>
    </source>
</reference>
<organism evidence="1">
    <name type="scientific">Arundo donax</name>
    <name type="common">Giant reed</name>
    <name type="synonym">Donax arundinaceus</name>
    <dbReference type="NCBI Taxonomy" id="35708"/>
    <lineage>
        <taxon>Eukaryota</taxon>
        <taxon>Viridiplantae</taxon>
        <taxon>Streptophyta</taxon>
        <taxon>Embryophyta</taxon>
        <taxon>Tracheophyta</taxon>
        <taxon>Spermatophyta</taxon>
        <taxon>Magnoliopsida</taxon>
        <taxon>Liliopsida</taxon>
        <taxon>Poales</taxon>
        <taxon>Poaceae</taxon>
        <taxon>PACMAD clade</taxon>
        <taxon>Arundinoideae</taxon>
        <taxon>Arundineae</taxon>
        <taxon>Arundo</taxon>
    </lineage>
</organism>
<dbReference type="EMBL" id="GBRH01266764">
    <property type="protein sequence ID" value="JAD31131.1"/>
    <property type="molecule type" value="Transcribed_RNA"/>
</dbReference>
<accession>A0A0A8YX51</accession>